<dbReference type="Proteomes" id="UP001189429">
    <property type="component" value="Unassembled WGS sequence"/>
</dbReference>
<comment type="similarity">
    <text evidence="1">Belongs to the type-1 OGG1 family.</text>
</comment>
<dbReference type="Gene3D" id="1.10.340.30">
    <property type="entry name" value="Hypothetical protein, domain 2"/>
    <property type="match status" value="1"/>
</dbReference>
<dbReference type="EMBL" id="CAUYUJ010015999">
    <property type="protein sequence ID" value="CAK0860659.1"/>
    <property type="molecule type" value="Genomic_DNA"/>
</dbReference>
<organism evidence="6 7">
    <name type="scientific">Prorocentrum cordatum</name>
    <dbReference type="NCBI Taxonomy" id="2364126"/>
    <lineage>
        <taxon>Eukaryota</taxon>
        <taxon>Sar</taxon>
        <taxon>Alveolata</taxon>
        <taxon>Dinophyceae</taxon>
        <taxon>Prorocentrales</taxon>
        <taxon>Prorocentraceae</taxon>
        <taxon>Prorocentrum</taxon>
    </lineage>
</organism>
<evidence type="ECO:0000256" key="2">
    <source>
        <dbReference type="ARBA" id="ARBA00012720"/>
    </source>
</evidence>
<evidence type="ECO:0000313" key="6">
    <source>
        <dbReference type="EMBL" id="CAK0860659.1"/>
    </source>
</evidence>
<dbReference type="EC" id="4.2.99.18" evidence="2"/>
<proteinExistence type="inferred from homology"/>
<evidence type="ECO:0000259" key="5">
    <source>
        <dbReference type="SMART" id="SM00478"/>
    </source>
</evidence>
<comment type="catalytic activity">
    <reaction evidence="3">
        <text>2'-deoxyribonucleotide-(2'-deoxyribose 5'-phosphate)-2'-deoxyribonucleotide-DNA = a 3'-end 2'-deoxyribonucleotide-(2,3-dehydro-2,3-deoxyribose 5'-phosphate)-DNA + a 5'-end 5'-phospho-2'-deoxyribonucleoside-DNA + H(+)</text>
        <dbReference type="Rhea" id="RHEA:66592"/>
        <dbReference type="Rhea" id="RHEA-COMP:13180"/>
        <dbReference type="Rhea" id="RHEA-COMP:16897"/>
        <dbReference type="Rhea" id="RHEA-COMP:17067"/>
        <dbReference type="ChEBI" id="CHEBI:15378"/>
        <dbReference type="ChEBI" id="CHEBI:136412"/>
        <dbReference type="ChEBI" id="CHEBI:157695"/>
        <dbReference type="ChEBI" id="CHEBI:167181"/>
        <dbReference type="EC" id="4.2.99.18"/>
    </reaction>
</comment>
<feature type="region of interest" description="Disordered" evidence="4">
    <location>
        <begin position="1"/>
        <end position="27"/>
    </location>
</feature>
<evidence type="ECO:0000313" key="7">
    <source>
        <dbReference type="Proteomes" id="UP001189429"/>
    </source>
</evidence>
<keyword evidence="7" id="KW-1185">Reference proteome</keyword>
<dbReference type="Gene3D" id="1.10.1670.10">
    <property type="entry name" value="Helix-hairpin-Helix base-excision DNA repair enzymes (C-terminal)"/>
    <property type="match status" value="1"/>
</dbReference>
<reference evidence="6" key="1">
    <citation type="submission" date="2023-10" db="EMBL/GenBank/DDBJ databases">
        <authorList>
            <person name="Chen Y."/>
            <person name="Shah S."/>
            <person name="Dougan E. K."/>
            <person name="Thang M."/>
            <person name="Chan C."/>
        </authorList>
    </citation>
    <scope>NUCLEOTIDE SEQUENCE [LARGE SCALE GENOMIC DNA]</scope>
</reference>
<name>A0ABN9UNR3_9DINO</name>
<evidence type="ECO:0000256" key="3">
    <source>
        <dbReference type="ARBA" id="ARBA00044632"/>
    </source>
</evidence>
<comment type="caution">
    <text evidence="6">The sequence shown here is derived from an EMBL/GenBank/DDBJ whole genome shotgun (WGS) entry which is preliminary data.</text>
</comment>
<dbReference type="SUPFAM" id="SSF48150">
    <property type="entry name" value="DNA-glycosylase"/>
    <property type="match status" value="1"/>
</dbReference>
<dbReference type="InterPro" id="IPR003265">
    <property type="entry name" value="HhH-GPD_domain"/>
</dbReference>
<dbReference type="SMART" id="SM00478">
    <property type="entry name" value="ENDO3c"/>
    <property type="match status" value="1"/>
</dbReference>
<dbReference type="InterPro" id="IPR052054">
    <property type="entry name" value="Oxidative_DNA_repair_enzyme"/>
</dbReference>
<dbReference type="CDD" id="cd00056">
    <property type="entry name" value="ENDO3c"/>
    <property type="match status" value="1"/>
</dbReference>
<gene>
    <name evidence="6" type="ORF">PCOR1329_LOCUS49555</name>
</gene>
<accession>A0ABN9UNR3</accession>
<sequence length="278" mass="29342">MRPARTARGGLSARSPKPHHLNAGPSAPSLARLRAEWAARDEGAATAARALPGLRVLRLDPVEALFSFICSSNNNVARITLMVDRLRAALGEPLAGGSPLPAGLCADDVPRQHALEFNQRGALHRFPAVEALAGASAEELLSLGLGYRARFVRGAARQLREGGGRAWLEALAAPACGRATAEAELRRLPGVGPKVAACVALLGLGHADAVPVDVHVARLAARSLAPPPLAQRLRGGALTPRVHAEVGELFRERYGAFAGWAQTLLFAAERERARPARR</sequence>
<feature type="domain" description="HhH-GPD" evidence="5">
    <location>
        <begin position="111"/>
        <end position="263"/>
    </location>
</feature>
<dbReference type="Pfam" id="PF00730">
    <property type="entry name" value="HhH-GPD"/>
    <property type="match status" value="1"/>
</dbReference>
<dbReference type="PANTHER" id="PTHR10242">
    <property type="entry name" value="8-OXOGUANINE DNA GLYCOSYLASE"/>
    <property type="match status" value="1"/>
</dbReference>
<evidence type="ECO:0000256" key="4">
    <source>
        <dbReference type="SAM" id="MobiDB-lite"/>
    </source>
</evidence>
<dbReference type="PANTHER" id="PTHR10242:SF2">
    <property type="entry name" value="N-GLYCOSYLASE_DNA LYASE"/>
    <property type="match status" value="1"/>
</dbReference>
<dbReference type="InterPro" id="IPR023170">
    <property type="entry name" value="HhH_base_excis_C"/>
</dbReference>
<evidence type="ECO:0000256" key="1">
    <source>
        <dbReference type="ARBA" id="ARBA00010679"/>
    </source>
</evidence>
<protein>
    <recommendedName>
        <fullName evidence="2">DNA-(apurinic or apyrimidinic site) lyase</fullName>
        <ecNumber evidence="2">4.2.99.18</ecNumber>
    </recommendedName>
</protein>
<dbReference type="InterPro" id="IPR011257">
    <property type="entry name" value="DNA_glycosylase"/>
</dbReference>